<proteinExistence type="predicted"/>
<feature type="domain" description="Acetyl-coenzyme A synthetase N-terminal" evidence="2">
    <location>
        <begin position="44"/>
        <end position="80"/>
    </location>
</feature>
<accession>A0A443HP40</accession>
<comment type="caution">
    <text evidence="3">The sequence shown here is derived from an EMBL/GenBank/DDBJ whole genome shotgun (WGS) entry which is preliminary data.</text>
</comment>
<evidence type="ECO:0000259" key="2">
    <source>
        <dbReference type="Pfam" id="PF16177"/>
    </source>
</evidence>
<keyword evidence="4" id="KW-1185">Reference proteome</keyword>
<dbReference type="EMBL" id="RCNU01000009">
    <property type="protein sequence ID" value="RWQ93561.1"/>
    <property type="molecule type" value="Genomic_DNA"/>
</dbReference>
<keyword evidence="1" id="KW-0472">Membrane</keyword>
<dbReference type="GeneID" id="39596712"/>
<keyword evidence="1" id="KW-1133">Transmembrane helix</keyword>
<gene>
    <name evidence="3" type="ORF">C8Q69DRAFT_327363</name>
</gene>
<dbReference type="AlphaFoldDB" id="A0A443HP40"/>
<protein>
    <recommendedName>
        <fullName evidence="2">Acetyl-coenzyme A synthetase N-terminal domain-containing protein</fullName>
    </recommendedName>
</protein>
<reference evidence="3 4" key="1">
    <citation type="journal article" date="2018" name="Front. Microbiol.">
        <title>Genomic and genetic insights into a cosmopolitan fungus, Paecilomyces variotii (Eurotiales).</title>
        <authorList>
            <person name="Urquhart A.S."/>
            <person name="Mondo S.J."/>
            <person name="Makela M.R."/>
            <person name="Hane J.K."/>
            <person name="Wiebenga A."/>
            <person name="He G."/>
            <person name="Mihaltcheva S."/>
            <person name="Pangilinan J."/>
            <person name="Lipzen A."/>
            <person name="Barry K."/>
            <person name="de Vries R.P."/>
            <person name="Grigoriev I.V."/>
            <person name="Idnurm A."/>
        </authorList>
    </citation>
    <scope>NUCLEOTIDE SEQUENCE [LARGE SCALE GENOMIC DNA]</scope>
    <source>
        <strain evidence="3 4">CBS 101075</strain>
    </source>
</reference>
<evidence type="ECO:0000313" key="4">
    <source>
        <dbReference type="Proteomes" id="UP000283841"/>
    </source>
</evidence>
<feature type="transmembrane region" description="Helical" evidence="1">
    <location>
        <begin position="85"/>
        <end position="109"/>
    </location>
</feature>
<evidence type="ECO:0000313" key="3">
    <source>
        <dbReference type="EMBL" id="RWQ93561.1"/>
    </source>
</evidence>
<keyword evidence="1" id="KW-0812">Transmembrane</keyword>
<dbReference type="STRING" id="264951.A0A443HP40"/>
<dbReference type="PANTHER" id="PTHR42921:SF1">
    <property type="entry name" value="ACETOACETYL-COA SYNTHETASE"/>
    <property type="match status" value="1"/>
</dbReference>
<dbReference type="Pfam" id="PF16177">
    <property type="entry name" value="ACAS_N"/>
    <property type="match status" value="1"/>
</dbReference>
<dbReference type="PANTHER" id="PTHR42921">
    <property type="entry name" value="ACETOACETYL-COA SYNTHETASE"/>
    <property type="match status" value="1"/>
</dbReference>
<dbReference type="Proteomes" id="UP000283841">
    <property type="component" value="Unassembled WGS sequence"/>
</dbReference>
<organism evidence="3 4">
    <name type="scientific">Byssochlamys spectabilis</name>
    <name type="common">Paecilomyces variotii</name>
    <dbReference type="NCBI Taxonomy" id="264951"/>
    <lineage>
        <taxon>Eukaryota</taxon>
        <taxon>Fungi</taxon>
        <taxon>Dikarya</taxon>
        <taxon>Ascomycota</taxon>
        <taxon>Pezizomycotina</taxon>
        <taxon>Eurotiomycetes</taxon>
        <taxon>Eurotiomycetidae</taxon>
        <taxon>Eurotiales</taxon>
        <taxon>Thermoascaceae</taxon>
        <taxon>Paecilomyces</taxon>
    </lineage>
</organism>
<dbReference type="InterPro" id="IPR032387">
    <property type="entry name" value="ACAS_N"/>
</dbReference>
<evidence type="ECO:0000256" key="1">
    <source>
        <dbReference type="SAM" id="Phobius"/>
    </source>
</evidence>
<sequence length="138" mass="15889">MASTNGEDSSPAKELWRPSSPEKTKIYEFKELVSKKHNIPLRDYNDLWQWSVTEPAKFWEEIWHYTAIKAHQPYTKVSSSAAQHLLFLLLMIGVIFCSHIFYLILIFAVTNDGDRIHLTLTGPRIRCASLPPTAFLRG</sequence>
<dbReference type="RefSeq" id="XP_028483206.1">
    <property type="nucleotide sequence ID" value="XM_028627435.1"/>
</dbReference>
<dbReference type="Gene3D" id="3.40.50.12780">
    <property type="entry name" value="N-terminal domain of ligase-like"/>
    <property type="match status" value="1"/>
</dbReference>
<name>A0A443HP40_BYSSP</name>
<dbReference type="InterPro" id="IPR042099">
    <property type="entry name" value="ANL_N_sf"/>
</dbReference>
<dbReference type="VEuPathDB" id="FungiDB:C8Q69DRAFT_327363"/>
<dbReference type="GO" id="GO:0030729">
    <property type="term" value="F:acetoacetate-CoA ligase activity"/>
    <property type="evidence" value="ECO:0007669"/>
    <property type="project" value="TreeGrafter"/>
</dbReference>